<dbReference type="PANTHER" id="PTHR44757">
    <property type="entry name" value="DIGUANYLATE CYCLASE DGCP"/>
    <property type="match status" value="1"/>
</dbReference>
<evidence type="ECO:0000259" key="3">
    <source>
        <dbReference type="PROSITE" id="PS50883"/>
    </source>
</evidence>
<evidence type="ECO:0000256" key="1">
    <source>
        <dbReference type="SAM" id="Coils"/>
    </source>
</evidence>
<dbReference type="InterPro" id="IPR052155">
    <property type="entry name" value="Biofilm_reg_signaling"/>
</dbReference>
<dbReference type="RefSeq" id="WP_227211205.1">
    <property type="nucleotide sequence ID" value="NZ_BAABZQ010000001.1"/>
</dbReference>
<dbReference type="Pfam" id="PF01590">
    <property type="entry name" value="GAF"/>
    <property type="match status" value="1"/>
</dbReference>
<evidence type="ECO:0008006" key="7">
    <source>
        <dbReference type="Google" id="ProtNLM"/>
    </source>
</evidence>
<dbReference type="SMART" id="SM00052">
    <property type="entry name" value="EAL"/>
    <property type="match status" value="1"/>
</dbReference>
<dbReference type="Pfam" id="PF00990">
    <property type="entry name" value="GGDEF"/>
    <property type="match status" value="1"/>
</dbReference>
<protein>
    <recommendedName>
        <fullName evidence="7">EAL domain-containing protein</fullName>
    </recommendedName>
</protein>
<dbReference type="Gene3D" id="3.20.20.450">
    <property type="entry name" value="EAL domain"/>
    <property type="match status" value="1"/>
</dbReference>
<dbReference type="InterPro" id="IPR043128">
    <property type="entry name" value="Rev_trsase/Diguanyl_cyclase"/>
</dbReference>
<dbReference type="EMBL" id="BAABZQ010000001">
    <property type="protein sequence ID" value="GAA6501500.1"/>
    <property type="molecule type" value="Genomic_DNA"/>
</dbReference>
<dbReference type="InterPro" id="IPR001633">
    <property type="entry name" value="EAL_dom"/>
</dbReference>
<feature type="transmembrane region" description="Helical" evidence="2">
    <location>
        <begin position="6"/>
        <end position="26"/>
    </location>
</feature>
<keyword evidence="6" id="KW-1185">Reference proteome</keyword>
<dbReference type="SMART" id="SM00267">
    <property type="entry name" value="GGDEF"/>
    <property type="match status" value="1"/>
</dbReference>
<feature type="coiled-coil region" evidence="1">
    <location>
        <begin position="173"/>
        <end position="200"/>
    </location>
</feature>
<dbReference type="Proteomes" id="UP001600941">
    <property type="component" value="Unassembled WGS sequence"/>
</dbReference>
<sequence>MQKKIFPIILTIALLISSLVSFFYIYNLQGNAKVINYAGVVRGATQRLVKQELNGQQNDSLVEKIDGILKELQTGEGDVGLTRLNSDAFQELIVEMQREWKDLKEEIYLVRAGEGAEILFDDSETFFALADRTVAAAEQYSEKRVRSAAVSLLILNFAFIILVILIYIYNARQAERQRELEKAEDENRKKKEQLSRQEENLQAPMNDISELMYITDIENYDLLFLNQAGMEIFHVDSLEGKKCYRVLQGKDAPCEFCTTPILREGENYTWEHDNPITGRHYILKDRLLEWNGRPARMEIAFDTTKAEQEKLFLKFTLEAEKLVTDCVSMLYQQKDIIKTSAQVLEKFGSFLHADRVYIIDIKEDRMYARLEWCADGIISHRERLQGIPVSLIERWIPYFNRKECVIIQNVNQLGDTNTAEYRLLREHAITSLVAAPLEKGGTLLGCLVVDNPPAGQIVSIASQLQTLCYFLLLARSNAQSQKELSRLSYFDTLTSFYNRNRYIEDTNAMTHTDSPAGIVYLDVNGLKDINDQYGHEFGDTVLVECARRMKQVFEGADFYRIGGDEFVIICPGIEKDVFHSKLRELRAQFQKEPHYRAAIGSRWTETVSSLKEIIAEADARMYEDKKEFYRQNPVSQRYRHHSDEVLHLADPGILMEEIQQNRFEVYLQPKVSSSDRMAVGAEALIRYRSKSDTLMLPGNFLPLLEENESISLIDFYVFEFVCVKLKDWINQGKQAFPVSVNFSISSLIQPSFVEHLTGICTKYDISPEYLEIEVTEKIHDVEGLDIKSLIINLHNAGFAVAIDDFGTEYANLALLSEIDFDVLKLDKSMIDNIAVNPKTKTIVGLISGVCHDLGVHMVAEGIETEEQFMTLRSCGVDSVQGFLFSKPVPMKEYEERFLKTTDSEK</sequence>
<dbReference type="Pfam" id="PF00563">
    <property type="entry name" value="EAL"/>
    <property type="match status" value="1"/>
</dbReference>
<dbReference type="InterPro" id="IPR003018">
    <property type="entry name" value="GAF"/>
</dbReference>
<keyword evidence="1" id="KW-0175">Coiled coil</keyword>
<dbReference type="PROSITE" id="PS50883">
    <property type="entry name" value="EAL"/>
    <property type="match status" value="1"/>
</dbReference>
<evidence type="ECO:0000313" key="6">
    <source>
        <dbReference type="Proteomes" id="UP001600941"/>
    </source>
</evidence>
<dbReference type="CDD" id="cd01948">
    <property type="entry name" value="EAL"/>
    <property type="match status" value="1"/>
</dbReference>
<dbReference type="Gene3D" id="3.30.450.40">
    <property type="match status" value="1"/>
</dbReference>
<feature type="domain" description="EAL" evidence="3">
    <location>
        <begin position="647"/>
        <end position="901"/>
    </location>
</feature>
<keyword evidence="2" id="KW-0812">Transmembrane</keyword>
<dbReference type="CDD" id="cd01949">
    <property type="entry name" value="GGDEF"/>
    <property type="match status" value="1"/>
</dbReference>
<dbReference type="InterPro" id="IPR000160">
    <property type="entry name" value="GGDEF_dom"/>
</dbReference>
<gene>
    <name evidence="5" type="ORF">K340107D12_43160</name>
</gene>
<dbReference type="PROSITE" id="PS50887">
    <property type="entry name" value="GGDEF"/>
    <property type="match status" value="1"/>
</dbReference>
<dbReference type="InterPro" id="IPR029016">
    <property type="entry name" value="GAF-like_dom_sf"/>
</dbReference>
<name>A0ABQ0BY92_9FIRM</name>
<keyword evidence="2" id="KW-1133">Transmembrane helix</keyword>
<evidence type="ECO:0000313" key="5">
    <source>
        <dbReference type="EMBL" id="GAA6501500.1"/>
    </source>
</evidence>
<proteinExistence type="predicted"/>
<dbReference type="SUPFAM" id="SSF55073">
    <property type="entry name" value="Nucleotide cyclase"/>
    <property type="match status" value="1"/>
</dbReference>
<dbReference type="SUPFAM" id="SSF55781">
    <property type="entry name" value="GAF domain-like"/>
    <property type="match status" value="1"/>
</dbReference>
<keyword evidence="2" id="KW-0472">Membrane</keyword>
<dbReference type="PANTHER" id="PTHR44757:SF2">
    <property type="entry name" value="BIOFILM ARCHITECTURE MAINTENANCE PROTEIN MBAA"/>
    <property type="match status" value="1"/>
</dbReference>
<dbReference type="SUPFAM" id="SSF141868">
    <property type="entry name" value="EAL domain-like"/>
    <property type="match status" value="1"/>
</dbReference>
<dbReference type="Gene3D" id="3.30.70.270">
    <property type="match status" value="1"/>
</dbReference>
<evidence type="ECO:0000256" key="2">
    <source>
        <dbReference type="SAM" id="Phobius"/>
    </source>
</evidence>
<feature type="transmembrane region" description="Helical" evidence="2">
    <location>
        <begin position="148"/>
        <end position="169"/>
    </location>
</feature>
<evidence type="ECO:0000259" key="4">
    <source>
        <dbReference type="PROSITE" id="PS50887"/>
    </source>
</evidence>
<organism evidence="5 6">
    <name type="scientific">Blautia parvula</name>
    <dbReference type="NCBI Taxonomy" id="2877527"/>
    <lineage>
        <taxon>Bacteria</taxon>
        <taxon>Bacillati</taxon>
        <taxon>Bacillota</taxon>
        <taxon>Clostridia</taxon>
        <taxon>Lachnospirales</taxon>
        <taxon>Lachnospiraceae</taxon>
        <taxon>Blautia</taxon>
    </lineage>
</organism>
<dbReference type="NCBIfam" id="TIGR00254">
    <property type="entry name" value="GGDEF"/>
    <property type="match status" value="1"/>
</dbReference>
<dbReference type="InterPro" id="IPR035919">
    <property type="entry name" value="EAL_sf"/>
</dbReference>
<dbReference type="InterPro" id="IPR029787">
    <property type="entry name" value="Nucleotide_cyclase"/>
</dbReference>
<reference evidence="5 6" key="1">
    <citation type="submission" date="2024-04" db="EMBL/GenBank/DDBJ databases">
        <title>Defined microbial consortia suppress multidrug-resistant proinflammatory Enterobacteriaceae via ecological control.</title>
        <authorList>
            <person name="Furuichi M."/>
            <person name="Kawaguchi T."/>
            <person name="Pust M."/>
            <person name="Yasuma K."/>
            <person name="Plichta D."/>
            <person name="Hasegawa N."/>
            <person name="Ohya T."/>
            <person name="Bhattarai S."/>
            <person name="Sasajima S."/>
            <person name="Aoto Y."/>
            <person name="Tuganbaev T."/>
            <person name="Yaginuma M."/>
            <person name="Ueda M."/>
            <person name="Okahashi N."/>
            <person name="Amafuji K."/>
            <person name="Kiridooshi Y."/>
            <person name="Sugita K."/>
            <person name="Strazar M."/>
            <person name="Skelly A."/>
            <person name="Suda W."/>
            <person name="Hattori M."/>
            <person name="Nakamoto N."/>
            <person name="Caballero S."/>
            <person name="Norman J."/>
            <person name="Olle B."/>
            <person name="Tanoue T."/>
            <person name="Arita M."/>
            <person name="Bucci V."/>
            <person name="Atarashi K."/>
            <person name="Xavier R."/>
            <person name="Honda K."/>
        </authorList>
    </citation>
    <scope>NUCLEOTIDE SEQUENCE [LARGE SCALE GENOMIC DNA]</scope>
    <source>
        <strain evidence="6">k34-0107-D12</strain>
    </source>
</reference>
<accession>A0ABQ0BY92</accession>
<feature type="domain" description="GGDEF" evidence="4">
    <location>
        <begin position="514"/>
        <end position="639"/>
    </location>
</feature>
<comment type="caution">
    <text evidence="5">The sequence shown here is derived from an EMBL/GenBank/DDBJ whole genome shotgun (WGS) entry which is preliminary data.</text>
</comment>